<feature type="domain" description="N-acetyltransferase" evidence="3">
    <location>
        <begin position="2"/>
        <end position="149"/>
    </location>
</feature>
<dbReference type="PANTHER" id="PTHR43877">
    <property type="entry name" value="AMINOALKYLPHOSPHONATE N-ACETYLTRANSFERASE-RELATED-RELATED"/>
    <property type="match status" value="1"/>
</dbReference>
<evidence type="ECO:0000313" key="5">
    <source>
        <dbReference type="Proteomes" id="UP000252008"/>
    </source>
</evidence>
<accession>A0A375YP23</accession>
<keyword evidence="2" id="KW-0012">Acyltransferase</keyword>
<dbReference type="InterPro" id="IPR000182">
    <property type="entry name" value="GNAT_dom"/>
</dbReference>
<name>A0A375YP23_MYCPF</name>
<dbReference type="Gene3D" id="3.40.630.30">
    <property type="match status" value="1"/>
</dbReference>
<dbReference type="GO" id="GO:0016747">
    <property type="term" value="F:acyltransferase activity, transferring groups other than amino-acyl groups"/>
    <property type="evidence" value="ECO:0007669"/>
    <property type="project" value="InterPro"/>
</dbReference>
<evidence type="ECO:0000256" key="2">
    <source>
        <dbReference type="ARBA" id="ARBA00023315"/>
    </source>
</evidence>
<gene>
    <name evidence="4" type="ORF">MPP7335_04565</name>
</gene>
<sequence length="149" mass="16303">MLTISVVGEADLGELAPMMRAYCEFYEVDPPDEDLAAMARALIAEPAEGLQLIARAADTTPLGFATIFWTWQTLYAARVGVLNDLYVVPASRGTGTGRALIEHGLRVCRERGAQRLVWETAPDNTTAQRLYDGIGAEKSTWLTCELAVR</sequence>
<evidence type="ECO:0000313" key="4">
    <source>
        <dbReference type="EMBL" id="SRX82799.1"/>
    </source>
</evidence>
<reference evidence="4 5" key="1">
    <citation type="submission" date="2018-05" db="EMBL/GenBank/DDBJ databases">
        <authorList>
            <consortium name="IHU Genomes"/>
        </authorList>
    </citation>
    <scope>NUCLEOTIDE SEQUENCE [LARGE SCALE GENOMIC DNA]</scope>
    <source>
        <strain evidence="4 5">P7335</strain>
    </source>
</reference>
<dbReference type="Proteomes" id="UP000252008">
    <property type="component" value="Unassembled WGS sequence"/>
</dbReference>
<dbReference type="EMBL" id="UEGS01000001">
    <property type="protein sequence ID" value="SRX82799.1"/>
    <property type="molecule type" value="Genomic_DNA"/>
</dbReference>
<dbReference type="PROSITE" id="PS51186">
    <property type="entry name" value="GNAT"/>
    <property type="match status" value="1"/>
</dbReference>
<dbReference type="InterPro" id="IPR016181">
    <property type="entry name" value="Acyl_CoA_acyltransferase"/>
</dbReference>
<dbReference type="Pfam" id="PF00583">
    <property type="entry name" value="Acetyltransf_1"/>
    <property type="match status" value="1"/>
</dbReference>
<dbReference type="RefSeq" id="WP_237160937.1">
    <property type="nucleotide sequence ID" value="NZ_MVID01000038.1"/>
</dbReference>
<dbReference type="InterPro" id="IPR050832">
    <property type="entry name" value="Bact_Acetyltransf"/>
</dbReference>
<proteinExistence type="predicted"/>
<dbReference type="CDD" id="cd04301">
    <property type="entry name" value="NAT_SF"/>
    <property type="match status" value="1"/>
</dbReference>
<evidence type="ECO:0000256" key="1">
    <source>
        <dbReference type="ARBA" id="ARBA00022679"/>
    </source>
</evidence>
<dbReference type="STRING" id="39692.BST38_27005"/>
<dbReference type="AlphaFoldDB" id="A0A375YP23"/>
<evidence type="ECO:0000259" key="3">
    <source>
        <dbReference type="PROSITE" id="PS51186"/>
    </source>
</evidence>
<keyword evidence="1 4" id="KW-0808">Transferase</keyword>
<protein>
    <submittedName>
        <fullName evidence="4">GCN5-related N-acetyltransferase [Saccharophagus degradans 2-40]</fullName>
    </submittedName>
</protein>
<organism evidence="4 5">
    <name type="scientific">Mycolicibacterium parafortuitum</name>
    <name type="common">Mycobacterium parafortuitum</name>
    <dbReference type="NCBI Taxonomy" id="39692"/>
    <lineage>
        <taxon>Bacteria</taxon>
        <taxon>Bacillati</taxon>
        <taxon>Actinomycetota</taxon>
        <taxon>Actinomycetes</taxon>
        <taxon>Mycobacteriales</taxon>
        <taxon>Mycobacteriaceae</taxon>
        <taxon>Mycolicibacterium</taxon>
    </lineage>
</organism>
<keyword evidence="5" id="KW-1185">Reference proteome</keyword>
<dbReference type="SUPFAM" id="SSF55729">
    <property type="entry name" value="Acyl-CoA N-acyltransferases (Nat)"/>
    <property type="match status" value="1"/>
</dbReference>